<evidence type="ECO:0000313" key="2">
    <source>
        <dbReference type="EMBL" id="CAK0868398.1"/>
    </source>
</evidence>
<comment type="caution">
    <text evidence="2">The sequence shown here is derived from an EMBL/GenBank/DDBJ whole genome shotgun (WGS) entry which is preliminary data.</text>
</comment>
<organism evidence="2 3">
    <name type="scientific">Prorocentrum cordatum</name>
    <dbReference type="NCBI Taxonomy" id="2364126"/>
    <lineage>
        <taxon>Eukaryota</taxon>
        <taxon>Sar</taxon>
        <taxon>Alveolata</taxon>
        <taxon>Dinophyceae</taxon>
        <taxon>Prorocentrales</taxon>
        <taxon>Prorocentraceae</taxon>
        <taxon>Prorocentrum</taxon>
    </lineage>
</organism>
<accession>A0ABN9V687</accession>
<keyword evidence="3" id="KW-1185">Reference proteome</keyword>
<feature type="chain" id="PRO_5045669864" evidence="1">
    <location>
        <begin position="18"/>
        <end position="321"/>
    </location>
</feature>
<sequence>MTHICIIGANVIATVLASRQSAVFSPGKYKESIFQKFGRSSSALADRFTAVADDVDMGDEEMSLNDEASKAHAAAQRLVARNNDRLGKKYDELCVVKTIVDEIERGGARVHDLFPLRAFMAVFGGPKSPWRAHDGQAYRYHNGAWKHAAAMNVQQALRMEKAVNQAGAILLRMSKDKNVRRPSWDEGWPLDYAGPAAAAQADGGDDPDESFSIARKMLRETLARFQTTGNNNILKTFCKWCDQQKRAEPRLAFKDACLKIEPGKAAEKMGKSPEVNCYAYIDLSIKFKPLAADVERYDLMMATLYGDDAESKEIEGVGEAV</sequence>
<feature type="signal peptide" evidence="1">
    <location>
        <begin position="1"/>
        <end position="17"/>
    </location>
</feature>
<feature type="non-terminal residue" evidence="2">
    <location>
        <position position="321"/>
    </location>
</feature>
<name>A0ABN9V687_9DINO</name>
<proteinExistence type="predicted"/>
<gene>
    <name evidence="2" type="ORF">PCOR1329_LOCUS55067</name>
</gene>
<evidence type="ECO:0000256" key="1">
    <source>
        <dbReference type="SAM" id="SignalP"/>
    </source>
</evidence>
<keyword evidence="1" id="KW-0732">Signal</keyword>
<dbReference type="EMBL" id="CAUYUJ010016742">
    <property type="protein sequence ID" value="CAK0868398.1"/>
    <property type="molecule type" value="Genomic_DNA"/>
</dbReference>
<reference evidence="2" key="1">
    <citation type="submission" date="2023-10" db="EMBL/GenBank/DDBJ databases">
        <authorList>
            <person name="Chen Y."/>
            <person name="Shah S."/>
            <person name="Dougan E. K."/>
            <person name="Thang M."/>
            <person name="Chan C."/>
        </authorList>
    </citation>
    <scope>NUCLEOTIDE SEQUENCE [LARGE SCALE GENOMIC DNA]</scope>
</reference>
<dbReference type="Proteomes" id="UP001189429">
    <property type="component" value="Unassembled WGS sequence"/>
</dbReference>
<protein>
    <submittedName>
        <fullName evidence="2">Uncharacterized protein</fullName>
    </submittedName>
</protein>
<evidence type="ECO:0000313" key="3">
    <source>
        <dbReference type="Proteomes" id="UP001189429"/>
    </source>
</evidence>